<proteinExistence type="predicted"/>
<dbReference type="RefSeq" id="WP_099082761.1">
    <property type="nucleotide sequence ID" value="NZ_AWQQ01000046.1"/>
</dbReference>
<comment type="caution">
    <text evidence="1">The sequence shown here is derived from an EMBL/GenBank/DDBJ whole genome shotgun (WGS) entry which is preliminary data.</text>
</comment>
<keyword evidence="2" id="KW-1185">Reference proteome</keyword>
<dbReference type="EMBL" id="AWQQ01000046">
    <property type="protein sequence ID" value="PHJ38694.1"/>
    <property type="molecule type" value="Genomic_DNA"/>
</dbReference>
<protein>
    <submittedName>
        <fullName evidence="1">Uncharacterized protein</fullName>
    </submittedName>
</protein>
<reference evidence="1 2" key="1">
    <citation type="submission" date="2013-09" db="EMBL/GenBank/DDBJ databases">
        <title>Biodegradation of hydrocarbons in the deep terrestrial subsurface : characterization of a microbial consortium composed of two Desulfotomaculum species originating from a deep geological formation.</title>
        <authorList>
            <person name="Aullo T."/>
            <person name="Berlendis S."/>
            <person name="Lascourreges J.-F."/>
            <person name="Dessort D."/>
            <person name="Saint-Laurent S."/>
            <person name="Schraauwers B."/>
            <person name="Mas J."/>
            <person name="Magot M."/>
            <person name="Ranchou-Peyruse A."/>
        </authorList>
    </citation>
    <scope>NUCLEOTIDE SEQUENCE [LARGE SCALE GENOMIC DNA]</scope>
    <source>
        <strain evidence="1 2">Bs107</strain>
    </source>
</reference>
<accession>A0A2C6MG78</accession>
<evidence type="ECO:0000313" key="1">
    <source>
        <dbReference type="EMBL" id="PHJ38694.1"/>
    </source>
</evidence>
<sequence length="89" mass="10388">MRQSKSPQIDENALSKKYRTSVTRLIKLWKDGRSDVEVATQTGIDLMTLRQIKSDIELAHRRIRLKKKKEAFAKSQASLQHQIFLRPLL</sequence>
<name>A0A2C6MG78_9FIRM</name>
<organism evidence="1 2">
    <name type="scientific">Desulforamulus profundi</name>
    <dbReference type="NCBI Taxonomy" id="1383067"/>
    <lineage>
        <taxon>Bacteria</taxon>
        <taxon>Bacillati</taxon>
        <taxon>Bacillota</taxon>
        <taxon>Clostridia</taxon>
        <taxon>Eubacteriales</taxon>
        <taxon>Peptococcaceae</taxon>
        <taxon>Desulforamulus</taxon>
    </lineage>
</organism>
<dbReference type="AlphaFoldDB" id="A0A2C6MG78"/>
<gene>
    <name evidence="1" type="ORF">P378_08130</name>
</gene>
<evidence type="ECO:0000313" key="2">
    <source>
        <dbReference type="Proteomes" id="UP000222564"/>
    </source>
</evidence>
<dbReference type="OrthoDB" id="1808615at2"/>
<dbReference type="Proteomes" id="UP000222564">
    <property type="component" value="Unassembled WGS sequence"/>
</dbReference>